<accession>A0ABT8A041</accession>
<dbReference type="InterPro" id="IPR047650">
    <property type="entry name" value="Transpos_IS110"/>
</dbReference>
<dbReference type="InterPro" id="IPR003346">
    <property type="entry name" value="Transposase_20"/>
</dbReference>
<name>A0ABT8A041_9PROT</name>
<evidence type="ECO:0000259" key="1">
    <source>
        <dbReference type="Pfam" id="PF01548"/>
    </source>
</evidence>
<dbReference type="Pfam" id="PF02371">
    <property type="entry name" value="Transposase_20"/>
    <property type="match status" value="1"/>
</dbReference>
<comment type="caution">
    <text evidence="3">The sequence shown here is derived from an EMBL/GenBank/DDBJ whole genome shotgun (WGS) entry which is preliminary data.</text>
</comment>
<protein>
    <submittedName>
        <fullName evidence="3">IS110 family transposase</fullName>
    </submittedName>
</protein>
<dbReference type="PANTHER" id="PTHR33055:SF3">
    <property type="entry name" value="PUTATIVE TRANSPOSASE FOR IS117-RELATED"/>
    <property type="match status" value="1"/>
</dbReference>
<reference evidence="4" key="1">
    <citation type="journal article" date="2019" name="Int. J. Syst. Evol. Microbiol.">
        <title>The Global Catalogue of Microorganisms (GCM) 10K type strain sequencing project: providing services to taxonomists for standard genome sequencing and annotation.</title>
        <authorList>
            <consortium name="The Broad Institute Genomics Platform"/>
            <consortium name="The Broad Institute Genome Sequencing Center for Infectious Disease"/>
            <person name="Wu L."/>
            <person name="Ma J."/>
        </authorList>
    </citation>
    <scope>NUCLEOTIDE SEQUENCE [LARGE SCALE GENOMIC DNA]</scope>
    <source>
        <strain evidence="4">CECT 7131</strain>
    </source>
</reference>
<dbReference type="RefSeq" id="WP_290314809.1">
    <property type="nucleotide sequence ID" value="NZ_JAUFPN010000013.1"/>
</dbReference>
<feature type="domain" description="Transposase IS110-like N-terminal" evidence="1">
    <location>
        <begin position="48"/>
        <end position="178"/>
    </location>
</feature>
<organism evidence="3 4">
    <name type="scientific">Paeniroseomonas aquatica</name>
    <dbReference type="NCBI Taxonomy" id="373043"/>
    <lineage>
        <taxon>Bacteria</taxon>
        <taxon>Pseudomonadati</taxon>
        <taxon>Pseudomonadota</taxon>
        <taxon>Alphaproteobacteria</taxon>
        <taxon>Acetobacterales</taxon>
        <taxon>Acetobacteraceae</taxon>
        <taxon>Paeniroseomonas</taxon>
    </lineage>
</organism>
<gene>
    <name evidence="3" type="ORF">QWZ14_01610</name>
</gene>
<evidence type="ECO:0000259" key="2">
    <source>
        <dbReference type="Pfam" id="PF02371"/>
    </source>
</evidence>
<dbReference type="EMBL" id="JAUFPN010000013">
    <property type="protein sequence ID" value="MDN3563074.1"/>
    <property type="molecule type" value="Genomic_DNA"/>
</dbReference>
<keyword evidence="4" id="KW-1185">Reference proteome</keyword>
<proteinExistence type="predicted"/>
<dbReference type="PANTHER" id="PTHR33055">
    <property type="entry name" value="TRANSPOSASE FOR INSERTION SEQUENCE ELEMENT IS1111A"/>
    <property type="match status" value="1"/>
</dbReference>
<dbReference type="NCBIfam" id="NF033542">
    <property type="entry name" value="transpos_IS110"/>
    <property type="match status" value="1"/>
</dbReference>
<evidence type="ECO:0000313" key="3">
    <source>
        <dbReference type="EMBL" id="MDN3563074.1"/>
    </source>
</evidence>
<dbReference type="Pfam" id="PF01548">
    <property type="entry name" value="DEDD_Tnp_IS110"/>
    <property type="match status" value="1"/>
</dbReference>
<evidence type="ECO:0000313" key="4">
    <source>
        <dbReference type="Proteomes" id="UP001529369"/>
    </source>
</evidence>
<dbReference type="Proteomes" id="UP001529369">
    <property type="component" value="Unassembled WGS sequence"/>
</dbReference>
<feature type="domain" description="Transposase IS116/IS110/IS902 C-terminal" evidence="2">
    <location>
        <begin position="255"/>
        <end position="332"/>
    </location>
</feature>
<dbReference type="InterPro" id="IPR002525">
    <property type="entry name" value="Transp_IS110-like_N"/>
</dbReference>
<sequence length="386" mass="43031">MSQIKHVVAPQDGAVVFVALELSKSAWLLAAQAAPSGKVSSHRLDGGDPDGLLALLRRLQARERAADGEEVQIVLGYEAGYDGFWLQRRLTAEGITCWVMDPGSLQVDRRARRAKTDRLDAAMLLRALMAWCRGDRAACNMVQVPSVEREDARRTHRERQRLIAERVQHVNRVKGLLATQGIYNFQPLRQGRWDRLGELRTGDGRDLPPRLRREIEREFTRLELVLEQIAASEAERDAAVAQPVAEDADVEKVVLLSKLGGIGTELATVLVREALYRSFANRKEIAAYAGLTPSHFASGDRQRDQGISKAGNPLLRKSMVELAWLWLRYQPGSALAHWFTGRVGEIRGRMRKIAAVALARKLLVALWRYVTTGLVPEGARLKTASV</sequence>